<dbReference type="Proteomes" id="UP000298663">
    <property type="component" value="Unassembled WGS sequence"/>
</dbReference>
<reference evidence="6 7" key="2">
    <citation type="journal article" date="2019" name="G3 (Bethesda)">
        <title>Hybrid Assembly of the Genome of the Entomopathogenic Nematode Steinernema carpocapsae Identifies the X-Chromosome.</title>
        <authorList>
            <person name="Serra L."/>
            <person name="Macchietto M."/>
            <person name="Macias-Munoz A."/>
            <person name="McGill C.J."/>
            <person name="Rodriguez I.M."/>
            <person name="Rodriguez B."/>
            <person name="Murad R."/>
            <person name="Mortazavi A."/>
        </authorList>
    </citation>
    <scope>NUCLEOTIDE SEQUENCE [LARGE SCALE GENOMIC DNA]</scope>
    <source>
        <strain evidence="6 7">ALL</strain>
    </source>
</reference>
<dbReference type="InterPro" id="IPR038479">
    <property type="entry name" value="Transthyretin-like_sf"/>
</dbReference>
<protein>
    <recommendedName>
        <fullName evidence="8">Transthyretin-like family protein</fullName>
    </recommendedName>
</protein>
<dbReference type="STRING" id="34508.A0A4U5LNQ9"/>
<dbReference type="EMBL" id="AZBU02000015">
    <property type="protein sequence ID" value="TKR57519.1"/>
    <property type="molecule type" value="Genomic_DNA"/>
</dbReference>
<name>A0A4U5LNQ9_STECR</name>
<proteinExistence type="inferred from homology"/>
<dbReference type="PANTHER" id="PTHR21700">
    <property type="entry name" value="TRANSTHYRETIN-LIKE FAMILY PROTEIN-RELATED"/>
    <property type="match status" value="1"/>
</dbReference>
<keyword evidence="4 5" id="KW-0732">Signal</keyword>
<evidence type="ECO:0000256" key="3">
    <source>
        <dbReference type="ARBA" id="ARBA00022525"/>
    </source>
</evidence>
<evidence type="ECO:0000256" key="2">
    <source>
        <dbReference type="ARBA" id="ARBA00010112"/>
    </source>
</evidence>
<comment type="caution">
    <text evidence="6">The sequence shown here is derived from an EMBL/GenBank/DDBJ whole genome shotgun (WGS) entry which is preliminary data.</text>
</comment>
<comment type="subcellular location">
    <subcellularLocation>
        <location evidence="1">Secreted</location>
    </subcellularLocation>
</comment>
<evidence type="ECO:0000256" key="4">
    <source>
        <dbReference type="ARBA" id="ARBA00022729"/>
    </source>
</evidence>
<organism evidence="6 7">
    <name type="scientific">Steinernema carpocapsae</name>
    <name type="common">Entomopathogenic nematode</name>
    <dbReference type="NCBI Taxonomy" id="34508"/>
    <lineage>
        <taxon>Eukaryota</taxon>
        <taxon>Metazoa</taxon>
        <taxon>Ecdysozoa</taxon>
        <taxon>Nematoda</taxon>
        <taxon>Chromadorea</taxon>
        <taxon>Rhabditida</taxon>
        <taxon>Tylenchina</taxon>
        <taxon>Panagrolaimomorpha</taxon>
        <taxon>Strongyloidoidea</taxon>
        <taxon>Steinernematidae</taxon>
        <taxon>Steinernema</taxon>
    </lineage>
</organism>
<evidence type="ECO:0008006" key="8">
    <source>
        <dbReference type="Google" id="ProtNLM"/>
    </source>
</evidence>
<dbReference type="PANTHER" id="PTHR21700:SF118">
    <property type="entry name" value="TRANSTHYRETIN-LIKE FAMILY PROTEIN"/>
    <property type="match status" value="1"/>
</dbReference>
<comment type="similarity">
    <text evidence="2">Belongs to the nematode transthyretin-like family.</text>
</comment>
<evidence type="ECO:0000256" key="1">
    <source>
        <dbReference type="ARBA" id="ARBA00004613"/>
    </source>
</evidence>
<evidence type="ECO:0000256" key="5">
    <source>
        <dbReference type="SAM" id="SignalP"/>
    </source>
</evidence>
<dbReference type="AlphaFoldDB" id="A0A4U5LNQ9"/>
<accession>A0A4U5LNQ9</accession>
<keyword evidence="7" id="KW-1185">Reference proteome</keyword>
<dbReference type="GO" id="GO:0009986">
    <property type="term" value="C:cell surface"/>
    <property type="evidence" value="ECO:0007669"/>
    <property type="project" value="InterPro"/>
</dbReference>
<evidence type="ECO:0000313" key="6">
    <source>
        <dbReference type="EMBL" id="TKR57519.1"/>
    </source>
</evidence>
<feature type="signal peptide" evidence="5">
    <location>
        <begin position="1"/>
        <end position="17"/>
    </location>
</feature>
<gene>
    <name evidence="6" type="ORF">L596_030772</name>
</gene>
<dbReference type="OrthoDB" id="5822973at2759"/>
<feature type="chain" id="PRO_5020392776" description="Transthyretin-like family protein" evidence="5">
    <location>
        <begin position="18"/>
        <end position="168"/>
    </location>
</feature>
<keyword evidence="3" id="KW-0964">Secreted</keyword>
<dbReference type="InterPro" id="IPR001534">
    <property type="entry name" value="Transthyretin-like"/>
</dbReference>
<evidence type="ECO:0000313" key="7">
    <source>
        <dbReference type="Proteomes" id="UP000298663"/>
    </source>
</evidence>
<dbReference type="Pfam" id="PF01060">
    <property type="entry name" value="TTR-52"/>
    <property type="match status" value="1"/>
</dbReference>
<dbReference type="GO" id="GO:0005576">
    <property type="term" value="C:extracellular region"/>
    <property type="evidence" value="ECO:0007669"/>
    <property type="project" value="UniProtKB-SubCell"/>
</dbReference>
<dbReference type="Gene3D" id="2.60.40.3330">
    <property type="match status" value="1"/>
</dbReference>
<sequence>MQLIGLVLLALLACTTAMRQQSIAVKGKLMCGLKPANNVRIKLWEEDTGPDPDDLLDSGYTDANGEFLLKGDTRELTNIDPFFKAYHDCDDGIKPGKRKIKFGIPYSYVTAGKDPKKVFDIGIMNLETVFKKEERELIVSKKRRSAHKPHYHHHDQELFEEIEDMLLD</sequence>
<reference evidence="6 7" key="1">
    <citation type="journal article" date="2015" name="Genome Biol.">
        <title>Comparative genomics of Steinernema reveals deeply conserved gene regulatory networks.</title>
        <authorList>
            <person name="Dillman A.R."/>
            <person name="Macchietto M."/>
            <person name="Porter C.F."/>
            <person name="Rogers A."/>
            <person name="Williams B."/>
            <person name="Antoshechkin I."/>
            <person name="Lee M.M."/>
            <person name="Goodwin Z."/>
            <person name="Lu X."/>
            <person name="Lewis E.E."/>
            <person name="Goodrich-Blair H."/>
            <person name="Stock S.P."/>
            <person name="Adams B.J."/>
            <person name="Sternberg P.W."/>
            <person name="Mortazavi A."/>
        </authorList>
    </citation>
    <scope>NUCLEOTIDE SEQUENCE [LARGE SCALE GENOMIC DNA]</scope>
    <source>
        <strain evidence="6 7">ALL</strain>
    </source>
</reference>